<organism evidence="1 2">
    <name type="scientific">Anaeromonas frigoriresistens</name>
    <dbReference type="NCBI Taxonomy" id="2683708"/>
    <lineage>
        <taxon>Bacteria</taxon>
        <taxon>Bacillati</taxon>
        <taxon>Bacillota</taxon>
        <taxon>Tissierellia</taxon>
        <taxon>Tissierellales</taxon>
        <taxon>Thermohalobacteraceae</taxon>
        <taxon>Anaeromonas</taxon>
    </lineage>
</organism>
<dbReference type="InterPro" id="IPR011042">
    <property type="entry name" value="6-blade_b-propeller_TolB-like"/>
</dbReference>
<comment type="caution">
    <text evidence="1">The sequence shown here is derived from an EMBL/GenBank/DDBJ whole genome shotgun (WGS) entry which is preliminary data.</text>
</comment>
<accession>A0A942UY98</accession>
<dbReference type="RefSeq" id="WP_203367127.1">
    <property type="nucleotide sequence ID" value="NZ_WSFT01000043.1"/>
</dbReference>
<sequence>MKWVVDKVINFSQEKSWGKGFAHLGFHDYFGKQYVLDYDNHWIGCFGENRELEWTLGSFQRYNSKYHIKAEIQKPVFLAGNRKDELLVSSSGNKRVYKIVPEQRSTSVLIDGEEFGMKDIGNCLYDHNGNIWINEITGCKVWQFSSDGEVIRCIGNSKPGFQKENISFDLAQFNWVYDLKCGPDGNIYVLDSKNYSVRMIDLKSQTVKLVVGTGECGYKGDGDIATKARLGGNPHAEFDGPWSLALDEEGNIYIGDTQNYVVRMVEKRSNIISTIAGKTSIEKGKRNSEMEENPLKLNLPLICSMDYYDNRLYIPEWEGDLVVLRKKL</sequence>
<dbReference type="EMBL" id="WSFT01000043">
    <property type="protein sequence ID" value="MBS4539201.1"/>
    <property type="molecule type" value="Genomic_DNA"/>
</dbReference>
<dbReference type="PANTHER" id="PTHR13833">
    <property type="match status" value="1"/>
</dbReference>
<dbReference type="Gene3D" id="2.120.10.30">
    <property type="entry name" value="TolB, C-terminal domain"/>
    <property type="match status" value="2"/>
</dbReference>
<dbReference type="Proteomes" id="UP000724672">
    <property type="component" value="Unassembled WGS sequence"/>
</dbReference>
<dbReference type="SUPFAM" id="SSF101898">
    <property type="entry name" value="NHL repeat"/>
    <property type="match status" value="1"/>
</dbReference>
<name>A0A942UY98_9FIRM</name>
<evidence type="ECO:0000313" key="1">
    <source>
        <dbReference type="EMBL" id="MBS4539201.1"/>
    </source>
</evidence>
<dbReference type="AlphaFoldDB" id="A0A942UY98"/>
<evidence type="ECO:0000313" key="2">
    <source>
        <dbReference type="Proteomes" id="UP000724672"/>
    </source>
</evidence>
<dbReference type="PANTHER" id="PTHR13833:SF71">
    <property type="entry name" value="NHL DOMAIN-CONTAINING PROTEIN"/>
    <property type="match status" value="1"/>
</dbReference>
<gene>
    <name evidence="1" type="ORF">GOQ27_12065</name>
</gene>
<protein>
    <recommendedName>
        <fullName evidence="3">NHL repeat-containing protein</fullName>
    </recommendedName>
</protein>
<proteinExistence type="predicted"/>
<reference evidence="1" key="1">
    <citation type="submission" date="2019-12" db="EMBL/GenBank/DDBJ databases">
        <title>Clostridiaceae gen. nov. sp. nov., isolated from sediment in Xinjiang, China.</title>
        <authorList>
            <person name="Zhang R."/>
        </authorList>
    </citation>
    <scope>NUCLEOTIDE SEQUENCE</scope>
    <source>
        <strain evidence="1">D2Q-11</strain>
    </source>
</reference>
<keyword evidence="2" id="KW-1185">Reference proteome</keyword>
<evidence type="ECO:0008006" key="3">
    <source>
        <dbReference type="Google" id="ProtNLM"/>
    </source>
</evidence>